<evidence type="ECO:0000313" key="5">
    <source>
        <dbReference type="Proteomes" id="UP000004959"/>
    </source>
</evidence>
<evidence type="ECO:0000256" key="1">
    <source>
        <dbReference type="ARBA" id="ARBA00022679"/>
    </source>
</evidence>
<feature type="domain" description="Glycosyltransferase subfamily 4-like N-terminal" evidence="3">
    <location>
        <begin position="12"/>
        <end position="185"/>
    </location>
</feature>
<dbReference type="GO" id="GO:0016757">
    <property type="term" value="F:glycosyltransferase activity"/>
    <property type="evidence" value="ECO:0007669"/>
    <property type="project" value="InterPro"/>
</dbReference>
<dbReference type="Pfam" id="PF00534">
    <property type="entry name" value="Glycos_transf_1"/>
    <property type="match status" value="1"/>
</dbReference>
<feature type="domain" description="Glycosyl transferase family 1" evidence="2">
    <location>
        <begin position="191"/>
        <end position="342"/>
    </location>
</feature>
<comment type="caution">
    <text evidence="4">The sequence shown here is derived from an EMBL/GenBank/DDBJ whole genome shotgun (WGS) entry which is preliminary data.</text>
</comment>
<accession>G9WIQ5</accession>
<evidence type="ECO:0000313" key="4">
    <source>
        <dbReference type="EMBL" id="EHN58194.1"/>
    </source>
</evidence>
<proteinExistence type="predicted"/>
<dbReference type="EMBL" id="AFVZ01000001">
    <property type="protein sequence ID" value="EHN58194.1"/>
    <property type="molecule type" value="Genomic_DNA"/>
</dbReference>
<evidence type="ECO:0000259" key="2">
    <source>
        <dbReference type="Pfam" id="PF00534"/>
    </source>
</evidence>
<dbReference type="PANTHER" id="PTHR46401">
    <property type="entry name" value="GLYCOSYLTRANSFERASE WBBK-RELATED"/>
    <property type="match status" value="1"/>
</dbReference>
<dbReference type="Gene3D" id="3.40.50.2000">
    <property type="entry name" value="Glycogen Phosphorylase B"/>
    <property type="match status" value="2"/>
</dbReference>
<dbReference type="PATRIC" id="fig|1045004.4.peg.66"/>
<dbReference type="AlphaFoldDB" id="G9WIQ5"/>
<dbReference type="RefSeq" id="WP_007744295.1">
    <property type="nucleotide sequence ID" value="NZ_CM001398.1"/>
</dbReference>
<keyword evidence="5" id="KW-1185">Reference proteome</keyword>
<keyword evidence="1 4" id="KW-0808">Transferase</keyword>
<dbReference type="Pfam" id="PF13439">
    <property type="entry name" value="Glyco_transf_4"/>
    <property type="match status" value="1"/>
</dbReference>
<organism evidence="4 5">
    <name type="scientific">Oenococcus kitaharae DSM 17330</name>
    <dbReference type="NCBI Taxonomy" id="1045004"/>
    <lineage>
        <taxon>Bacteria</taxon>
        <taxon>Bacillati</taxon>
        <taxon>Bacillota</taxon>
        <taxon>Bacilli</taxon>
        <taxon>Lactobacillales</taxon>
        <taxon>Lactobacillaceae</taxon>
        <taxon>Oenococcus</taxon>
    </lineage>
</organism>
<protein>
    <submittedName>
        <fullName evidence="4">Glycosyl transferase group 1</fullName>
    </submittedName>
</protein>
<dbReference type="Proteomes" id="UP000004959">
    <property type="component" value="Chromosome"/>
</dbReference>
<dbReference type="HOGENOM" id="CLU_009583_0_0_9"/>
<evidence type="ECO:0000259" key="3">
    <source>
        <dbReference type="Pfam" id="PF13439"/>
    </source>
</evidence>
<reference evidence="4 5" key="1">
    <citation type="journal article" date="2012" name="PLoS ONE">
        <title>Functional divergence in the genus oenococcus as predicted by genome sequencing of the newly-described species, Oenococcus kitaharae.</title>
        <authorList>
            <person name="Borneman A.R."/>
            <person name="McCarthy J.M."/>
            <person name="Chambers P.J."/>
            <person name="Bartowsky E.J."/>
        </authorList>
    </citation>
    <scope>NUCLEOTIDE SEQUENCE [LARGE SCALE GENOMIC DNA]</scope>
    <source>
        <strain evidence="5">DSM17330</strain>
    </source>
</reference>
<name>G9WIQ5_9LACO</name>
<dbReference type="InterPro" id="IPR028098">
    <property type="entry name" value="Glyco_trans_4-like_N"/>
</dbReference>
<dbReference type="OrthoDB" id="9787617at2"/>
<dbReference type="InterPro" id="IPR001296">
    <property type="entry name" value="Glyco_trans_1"/>
</dbReference>
<dbReference type="GO" id="GO:0009103">
    <property type="term" value="P:lipopolysaccharide biosynthetic process"/>
    <property type="evidence" value="ECO:0007669"/>
    <property type="project" value="TreeGrafter"/>
</dbReference>
<dbReference type="PANTHER" id="PTHR46401:SF2">
    <property type="entry name" value="GLYCOSYLTRANSFERASE WBBK-RELATED"/>
    <property type="match status" value="1"/>
</dbReference>
<gene>
    <name evidence="4" type="ORF">OKIT_0065</name>
</gene>
<dbReference type="eggNOG" id="COG0438">
    <property type="taxonomic scope" value="Bacteria"/>
</dbReference>
<dbReference type="SUPFAM" id="SSF53756">
    <property type="entry name" value="UDP-Glycosyltransferase/glycogen phosphorylase"/>
    <property type="match status" value="1"/>
</dbReference>
<sequence>MKIIFFQSQFKMGGQQKIVRLIAQELNKDKDVDVTVYYENHNYFDLNGLKIIRPRHFIQIINLLKVCIWSVVRFIFDKRSVIDRWHLKNVQSAFTDEEYDLAILCNPYILFVDEIRKITGANKVICWTHNLYENYTEVRFKSEKQKLFSSMRSADQIVCLESYTASRWKKINNNVVVIHNPVTIDAEGEKSSLNSKIVSFTGRIQIDSKGLDYLCDVATYLDGGVTIEVAGSGSKKEETKFKKLIKQKRVSDKIKWVGALSGENLKEHYWRSTIFLMCSRYEGFPLVAAEAMSFGLPIIAFDIPSLEEVTSNGTYGVLVTNSNTKEMAEQISKLLENRNLLLKYQRLSLERARSLSVSRIKSEWIKKVLGIKNVK</sequence>